<dbReference type="InterPro" id="IPR008144">
    <property type="entry name" value="Guanylate_kin-like_dom"/>
</dbReference>
<dbReference type="InterPro" id="IPR027417">
    <property type="entry name" value="P-loop_NTPase"/>
</dbReference>
<dbReference type="GO" id="GO:0004385">
    <property type="term" value="F:GMP kinase activity"/>
    <property type="evidence" value="ECO:0007669"/>
    <property type="project" value="TreeGrafter"/>
</dbReference>
<comment type="similarity">
    <text evidence="1">Belongs to the guanylate kinase family.</text>
</comment>
<keyword evidence="3" id="KW-0418">Kinase</keyword>
<dbReference type="SMART" id="SM00072">
    <property type="entry name" value="GuKc"/>
    <property type="match status" value="1"/>
</dbReference>
<protein>
    <submittedName>
        <fullName evidence="5">KGUA</fullName>
    </submittedName>
</protein>
<evidence type="ECO:0000256" key="1">
    <source>
        <dbReference type="ARBA" id="ARBA00005790"/>
    </source>
</evidence>
<evidence type="ECO:0000256" key="3">
    <source>
        <dbReference type="ARBA" id="ARBA00022777"/>
    </source>
</evidence>
<dbReference type="InterPro" id="IPR008145">
    <property type="entry name" value="GK/Ca_channel_bsu"/>
</dbReference>
<dbReference type="Pfam" id="PF00625">
    <property type="entry name" value="Guanylate_kin"/>
    <property type="match status" value="1"/>
</dbReference>
<dbReference type="AlphaFoldDB" id="A0A1X0QL18"/>
<dbReference type="PROSITE" id="PS50052">
    <property type="entry name" value="GUANYLATE_KINASE_2"/>
    <property type="match status" value="1"/>
</dbReference>
<evidence type="ECO:0000313" key="5">
    <source>
        <dbReference type="EMBL" id="ORE00405.1"/>
    </source>
</evidence>
<feature type="domain" description="Guanylate kinase-like" evidence="4">
    <location>
        <begin position="1"/>
        <end position="172"/>
    </location>
</feature>
<dbReference type="SUPFAM" id="SSF52540">
    <property type="entry name" value="P-loop containing nucleoside triphosphate hydrolases"/>
    <property type="match status" value="1"/>
</dbReference>
<dbReference type="VEuPathDB" id="MicrosporidiaDB:HERIO_1885"/>
<comment type="caution">
    <text evidence="5">The sequence shown here is derived from an EMBL/GenBank/DDBJ whole genome shotgun (WGS) entry which is preliminary data.</text>
</comment>
<dbReference type="PANTHER" id="PTHR23117:SF13">
    <property type="entry name" value="GUANYLATE KINASE"/>
    <property type="match status" value="1"/>
</dbReference>
<keyword evidence="2" id="KW-0808">Transferase</keyword>
<reference evidence="5 6" key="1">
    <citation type="journal article" date="2017" name="Environ. Microbiol.">
        <title>Decay of the glycolytic pathway and adaptation to intranuclear parasitism within Enterocytozoonidae microsporidia.</title>
        <authorList>
            <person name="Wiredu Boakye D."/>
            <person name="Jaroenlak P."/>
            <person name="Prachumwat A."/>
            <person name="Williams T.A."/>
            <person name="Bateman K.S."/>
            <person name="Itsathitphaisarn O."/>
            <person name="Sritunyalucksana K."/>
            <person name="Paszkiewicz K.H."/>
            <person name="Moore K.A."/>
            <person name="Stentiford G.D."/>
            <person name="Williams B.A."/>
        </authorList>
    </citation>
    <scope>NUCLEOTIDE SEQUENCE [LARGE SCALE GENOMIC DNA]</scope>
    <source>
        <strain evidence="6">canceri</strain>
    </source>
</reference>
<dbReference type="VEuPathDB" id="MicrosporidiaDB:A0H76_1076"/>
<organism evidence="5 6">
    <name type="scientific">Hepatospora eriocheir</name>
    <dbReference type="NCBI Taxonomy" id="1081669"/>
    <lineage>
        <taxon>Eukaryota</taxon>
        <taxon>Fungi</taxon>
        <taxon>Fungi incertae sedis</taxon>
        <taxon>Microsporidia</taxon>
        <taxon>Hepatosporidae</taxon>
        <taxon>Hepatospora</taxon>
    </lineage>
</organism>
<evidence type="ECO:0000313" key="6">
    <source>
        <dbReference type="Proteomes" id="UP000192501"/>
    </source>
</evidence>
<evidence type="ECO:0000256" key="2">
    <source>
        <dbReference type="ARBA" id="ARBA00022679"/>
    </source>
</evidence>
<sequence>MILIIAGSSGSGKTTIINELIKRTDYKFVKTFTTREPRNDDCNNYNFISEKEFVNKIRNDELYEYVYQFNNYYGTPKLKKEENLIYNINYDGVRTFYNNKIHNAFYILIKCDRKLLKERISNRNKISQEELNNRLKTIEKYEKLEIEIKFDLIVDNSKSLNTSITTILNAIK</sequence>
<proteinExistence type="inferred from homology"/>
<dbReference type="Gene3D" id="3.40.50.300">
    <property type="entry name" value="P-loop containing nucleotide triphosphate hydrolases"/>
    <property type="match status" value="1"/>
</dbReference>
<dbReference type="PANTHER" id="PTHR23117">
    <property type="entry name" value="GUANYLATE KINASE-RELATED"/>
    <property type="match status" value="1"/>
</dbReference>
<dbReference type="EMBL" id="LTAI01000024">
    <property type="protein sequence ID" value="ORE00405.1"/>
    <property type="molecule type" value="Genomic_DNA"/>
</dbReference>
<accession>A0A1X0QL18</accession>
<evidence type="ECO:0000259" key="4">
    <source>
        <dbReference type="PROSITE" id="PS50052"/>
    </source>
</evidence>
<dbReference type="Proteomes" id="UP000192501">
    <property type="component" value="Unassembled WGS sequence"/>
</dbReference>
<name>A0A1X0QL18_9MICR</name>
<dbReference type="GO" id="GO:0005829">
    <property type="term" value="C:cytosol"/>
    <property type="evidence" value="ECO:0007669"/>
    <property type="project" value="TreeGrafter"/>
</dbReference>
<gene>
    <name evidence="5" type="primary">KGUA</name>
    <name evidence="5" type="ORF">A0H76_1076</name>
</gene>